<dbReference type="Proteomes" id="UP001152795">
    <property type="component" value="Unassembled WGS sequence"/>
</dbReference>
<dbReference type="InterPro" id="IPR036397">
    <property type="entry name" value="RNaseH_sf"/>
</dbReference>
<evidence type="ECO:0000256" key="1">
    <source>
        <dbReference type="SAM" id="MobiDB-lite"/>
    </source>
</evidence>
<sequence>MNSDNGPQYDSDEFQTFAKSFCFKQTRTSPHYSQSNCKAESEVKQSIRILQMTRDRESGTDYYLALLNIRNTPQEGHKSSPAQRMMNQRTRTTLPTSKNLLKPGVAGNIGTNIAKKQVKQQRYYNRGAKTLEQLHEGDRVKVQGTQELEVEEDAYLSMPDYGRTRRSTTKERRNTTSNLRELPAEPEGDQEYRVRSGRVSKRPVTFGELAVQ</sequence>
<feature type="region of interest" description="Disordered" evidence="1">
    <location>
        <begin position="155"/>
        <end position="212"/>
    </location>
</feature>
<keyword evidence="3" id="KW-1185">Reference proteome</keyword>
<dbReference type="InterPro" id="IPR012337">
    <property type="entry name" value="RNaseH-like_sf"/>
</dbReference>
<dbReference type="OrthoDB" id="1433446at2759"/>
<dbReference type="Gene3D" id="3.30.420.10">
    <property type="entry name" value="Ribonuclease H-like superfamily/Ribonuclease H"/>
    <property type="match status" value="1"/>
</dbReference>
<accession>A0A6S7FZQ3</accession>
<dbReference type="AlphaFoldDB" id="A0A6S7FZQ3"/>
<dbReference type="GO" id="GO:0003676">
    <property type="term" value="F:nucleic acid binding"/>
    <property type="evidence" value="ECO:0007669"/>
    <property type="project" value="InterPro"/>
</dbReference>
<proteinExistence type="predicted"/>
<dbReference type="PANTHER" id="PTHR37984">
    <property type="entry name" value="PROTEIN CBG26694"/>
    <property type="match status" value="1"/>
</dbReference>
<evidence type="ECO:0000313" key="2">
    <source>
        <dbReference type="EMBL" id="CAB3981869.1"/>
    </source>
</evidence>
<reference evidence="2" key="1">
    <citation type="submission" date="2020-04" db="EMBL/GenBank/DDBJ databases">
        <authorList>
            <person name="Alioto T."/>
            <person name="Alioto T."/>
            <person name="Gomez Garrido J."/>
        </authorList>
    </citation>
    <scope>NUCLEOTIDE SEQUENCE</scope>
    <source>
        <strain evidence="2">A484AB</strain>
    </source>
</reference>
<comment type="caution">
    <text evidence="2">The sequence shown here is derived from an EMBL/GenBank/DDBJ whole genome shotgun (WGS) entry which is preliminary data.</text>
</comment>
<gene>
    <name evidence="2" type="ORF">PACLA_8A043971</name>
</gene>
<dbReference type="EMBL" id="CACRXK020000437">
    <property type="protein sequence ID" value="CAB3981869.1"/>
    <property type="molecule type" value="Genomic_DNA"/>
</dbReference>
<dbReference type="InterPro" id="IPR050951">
    <property type="entry name" value="Retrovirus_Pol_polyprotein"/>
</dbReference>
<protein>
    <submittedName>
        <fullName evidence="2">Retrovirus-related Pol poly from transposon</fullName>
    </submittedName>
</protein>
<name>A0A6S7FZQ3_PARCT</name>
<organism evidence="2 3">
    <name type="scientific">Paramuricea clavata</name>
    <name type="common">Red gorgonian</name>
    <name type="synonym">Violescent sea-whip</name>
    <dbReference type="NCBI Taxonomy" id="317549"/>
    <lineage>
        <taxon>Eukaryota</taxon>
        <taxon>Metazoa</taxon>
        <taxon>Cnidaria</taxon>
        <taxon>Anthozoa</taxon>
        <taxon>Octocorallia</taxon>
        <taxon>Malacalcyonacea</taxon>
        <taxon>Plexauridae</taxon>
        <taxon>Paramuricea</taxon>
    </lineage>
</organism>
<dbReference type="PANTHER" id="PTHR37984:SF8">
    <property type="entry name" value="CCHC-TYPE DOMAIN-CONTAINING PROTEIN"/>
    <property type="match status" value="1"/>
</dbReference>
<evidence type="ECO:0000313" key="3">
    <source>
        <dbReference type="Proteomes" id="UP001152795"/>
    </source>
</evidence>
<dbReference type="SUPFAM" id="SSF53098">
    <property type="entry name" value="Ribonuclease H-like"/>
    <property type="match status" value="1"/>
</dbReference>